<protein>
    <recommendedName>
        <fullName evidence="4">Peptidase S1 domain-containing protein</fullName>
    </recommendedName>
</protein>
<sequence>MWFRNVQQRLFPLVSAVLINPSASFECGVRQQRINEAIVRGQPTSPGDWPWHAAIYHRGKDYSNAYACGGTLISELFVLTAGHCVKSENSYVLSPSKVFVQLGVHNLLKLDPYTQQHDVDIIHLYDSANNLRNDIALLKLETQAKFNEFVRPACVNRQQDLTRNFGTAVGWGRDETDQLLPLLKSATMPVVSGYQCLENNDGVFRLALDSSLFCAGFSNGTTVCNGDSGGGLHFERKGVWHVGGIIAFTAPRDSSLLCHTESYAAFTNVYKFLPWIRNVTQLRYLGGITGPGGEEIERECADPVQRYEVESFVYPYYPQHKNDIGLIRIATEVSWEYNIQPICLPVTPQLRVRLFKEFIVTGWGLNELYQPHQVLQEAVLPLASNADCQQRSSIDLTERQLCAGGGHRAETGFGDGGGPLGYATNYNGAMRFVQFGVVSLRVETRDGKDRYTIFTRVASYMDWIVENIVP</sequence>
<dbReference type="Gene3D" id="2.40.10.10">
    <property type="entry name" value="Trypsin-like serine proteases"/>
    <property type="match status" value="3"/>
</dbReference>
<dbReference type="InterPro" id="IPR001254">
    <property type="entry name" value="Trypsin_dom"/>
</dbReference>
<organism evidence="5 6">
    <name type="scientific">Culex pipiens pipiens</name>
    <name type="common">Northern house mosquito</name>
    <dbReference type="NCBI Taxonomy" id="38569"/>
    <lineage>
        <taxon>Eukaryota</taxon>
        <taxon>Metazoa</taxon>
        <taxon>Ecdysozoa</taxon>
        <taxon>Arthropoda</taxon>
        <taxon>Hexapoda</taxon>
        <taxon>Insecta</taxon>
        <taxon>Pterygota</taxon>
        <taxon>Neoptera</taxon>
        <taxon>Endopterygota</taxon>
        <taxon>Diptera</taxon>
        <taxon>Nematocera</taxon>
        <taxon>Culicoidea</taxon>
        <taxon>Culicidae</taxon>
        <taxon>Culicinae</taxon>
        <taxon>Culicini</taxon>
        <taxon>Culex</taxon>
        <taxon>Culex</taxon>
    </lineage>
</organism>
<dbReference type="PROSITE" id="PS00134">
    <property type="entry name" value="TRYPSIN_HIS"/>
    <property type="match status" value="1"/>
</dbReference>
<evidence type="ECO:0000256" key="3">
    <source>
        <dbReference type="SAM" id="SignalP"/>
    </source>
</evidence>
<name>A0ABD1DNN3_CULPP</name>
<dbReference type="EMBL" id="JBEHCU010004963">
    <property type="protein sequence ID" value="KAL1401364.1"/>
    <property type="molecule type" value="Genomic_DNA"/>
</dbReference>
<reference evidence="5 6" key="1">
    <citation type="submission" date="2024-05" db="EMBL/GenBank/DDBJ databases">
        <title>Culex pipiens pipiens assembly and annotation.</title>
        <authorList>
            <person name="Alout H."/>
            <person name="Durand T."/>
        </authorList>
    </citation>
    <scope>NUCLEOTIDE SEQUENCE [LARGE SCALE GENOMIC DNA]</scope>
    <source>
        <strain evidence="5">HA-2024</strain>
        <tissue evidence="5">Whole body</tissue>
    </source>
</reference>
<feature type="domain" description="Peptidase S1" evidence="4">
    <location>
        <begin position="38"/>
        <end position="281"/>
    </location>
</feature>
<dbReference type="PANTHER" id="PTHR24260:SF136">
    <property type="entry name" value="GH08193P-RELATED"/>
    <property type="match status" value="1"/>
</dbReference>
<dbReference type="InterPro" id="IPR001314">
    <property type="entry name" value="Peptidase_S1A"/>
</dbReference>
<evidence type="ECO:0000256" key="2">
    <source>
        <dbReference type="ARBA" id="ARBA00024195"/>
    </source>
</evidence>
<dbReference type="CDD" id="cd00190">
    <property type="entry name" value="Tryp_SPc"/>
    <property type="match status" value="1"/>
</dbReference>
<gene>
    <name evidence="5" type="ORF">pipiens_006665</name>
</gene>
<proteinExistence type="inferred from homology"/>
<dbReference type="SMART" id="SM00020">
    <property type="entry name" value="Tryp_SPc"/>
    <property type="match status" value="2"/>
</dbReference>
<evidence type="ECO:0000256" key="1">
    <source>
        <dbReference type="ARBA" id="ARBA00023157"/>
    </source>
</evidence>
<evidence type="ECO:0000313" key="6">
    <source>
        <dbReference type="Proteomes" id="UP001562425"/>
    </source>
</evidence>
<dbReference type="SUPFAM" id="SSF50494">
    <property type="entry name" value="Trypsin-like serine proteases"/>
    <property type="match status" value="2"/>
</dbReference>
<evidence type="ECO:0000313" key="5">
    <source>
        <dbReference type="EMBL" id="KAL1401364.1"/>
    </source>
</evidence>
<dbReference type="FunFam" id="2.40.10.10:FF:000068">
    <property type="entry name" value="transmembrane protease serine 2"/>
    <property type="match status" value="1"/>
</dbReference>
<keyword evidence="1" id="KW-1015">Disulfide bond</keyword>
<accession>A0ABD1DNN3</accession>
<feature type="signal peptide" evidence="3">
    <location>
        <begin position="1"/>
        <end position="24"/>
    </location>
</feature>
<dbReference type="PROSITE" id="PS50240">
    <property type="entry name" value="TRYPSIN_DOM"/>
    <property type="match status" value="2"/>
</dbReference>
<dbReference type="PRINTS" id="PR00722">
    <property type="entry name" value="CHYMOTRYPSIN"/>
</dbReference>
<dbReference type="InterPro" id="IPR018114">
    <property type="entry name" value="TRYPSIN_HIS"/>
</dbReference>
<evidence type="ECO:0000259" key="4">
    <source>
        <dbReference type="PROSITE" id="PS50240"/>
    </source>
</evidence>
<comment type="similarity">
    <text evidence="2">Belongs to the peptidase S1 family. CLIP subfamily.</text>
</comment>
<dbReference type="Proteomes" id="UP001562425">
    <property type="component" value="Unassembled WGS sequence"/>
</dbReference>
<comment type="caution">
    <text evidence="5">The sequence shown here is derived from an EMBL/GenBank/DDBJ whole genome shotgun (WGS) entry which is preliminary data.</text>
</comment>
<dbReference type="AlphaFoldDB" id="A0ABD1DNN3"/>
<keyword evidence="3" id="KW-0732">Signal</keyword>
<dbReference type="InterPro" id="IPR051333">
    <property type="entry name" value="CLIP_Serine_Protease"/>
</dbReference>
<feature type="chain" id="PRO_5044812696" description="Peptidase S1 domain-containing protein" evidence="3">
    <location>
        <begin position="25"/>
        <end position="470"/>
    </location>
</feature>
<dbReference type="InterPro" id="IPR009003">
    <property type="entry name" value="Peptidase_S1_PA"/>
</dbReference>
<keyword evidence="6" id="KW-1185">Reference proteome</keyword>
<dbReference type="PANTHER" id="PTHR24260">
    <property type="match status" value="1"/>
</dbReference>
<dbReference type="Pfam" id="PF00089">
    <property type="entry name" value="Trypsin"/>
    <property type="match status" value="2"/>
</dbReference>
<dbReference type="InterPro" id="IPR043504">
    <property type="entry name" value="Peptidase_S1_PA_chymotrypsin"/>
</dbReference>
<feature type="domain" description="Peptidase S1" evidence="4">
    <location>
        <begin position="312"/>
        <end position="469"/>
    </location>
</feature>